<protein>
    <recommendedName>
        <fullName evidence="6">Concentrative nucleoside transporter C-terminal domain-containing protein</fullName>
    </recommendedName>
</protein>
<proteinExistence type="predicted"/>
<evidence type="ECO:0000259" key="2">
    <source>
        <dbReference type="Pfam" id="PF07662"/>
    </source>
</evidence>
<keyword evidence="1" id="KW-0812">Transmembrane</keyword>
<dbReference type="GO" id="GO:0005415">
    <property type="term" value="F:nucleoside:sodium symporter activity"/>
    <property type="evidence" value="ECO:0007669"/>
    <property type="project" value="TreeGrafter"/>
</dbReference>
<dbReference type="AlphaFoldDB" id="A0A9J6GD33"/>
<gene>
    <name evidence="4" type="ORF">HPB48_000903</name>
</gene>
<dbReference type="Proteomes" id="UP000821853">
    <property type="component" value="Chromosome 4"/>
</dbReference>
<evidence type="ECO:0000313" key="5">
    <source>
        <dbReference type="Proteomes" id="UP000821853"/>
    </source>
</evidence>
<organism evidence="4 5">
    <name type="scientific">Haemaphysalis longicornis</name>
    <name type="common">Bush tick</name>
    <dbReference type="NCBI Taxonomy" id="44386"/>
    <lineage>
        <taxon>Eukaryota</taxon>
        <taxon>Metazoa</taxon>
        <taxon>Ecdysozoa</taxon>
        <taxon>Arthropoda</taxon>
        <taxon>Chelicerata</taxon>
        <taxon>Arachnida</taxon>
        <taxon>Acari</taxon>
        <taxon>Parasitiformes</taxon>
        <taxon>Ixodida</taxon>
        <taxon>Ixodoidea</taxon>
        <taxon>Ixodidae</taxon>
        <taxon>Haemaphysalinae</taxon>
        <taxon>Haemaphysalis</taxon>
    </lineage>
</organism>
<dbReference type="OrthoDB" id="6512830at2759"/>
<evidence type="ECO:0000259" key="3">
    <source>
        <dbReference type="Pfam" id="PF07670"/>
    </source>
</evidence>
<dbReference type="InterPro" id="IPR008276">
    <property type="entry name" value="C_nuclsd_transpt"/>
</dbReference>
<feature type="transmembrane region" description="Helical" evidence="1">
    <location>
        <begin position="146"/>
        <end position="165"/>
    </location>
</feature>
<feature type="domain" description="Nucleoside transporter/FeoB GTPase Gate" evidence="3">
    <location>
        <begin position="69"/>
        <end position="166"/>
    </location>
</feature>
<keyword evidence="1" id="KW-0472">Membrane</keyword>
<name>A0A9J6GD33_HAELO</name>
<reference evidence="4 5" key="1">
    <citation type="journal article" date="2020" name="Cell">
        <title>Large-Scale Comparative Analyses of Tick Genomes Elucidate Their Genetic Diversity and Vector Capacities.</title>
        <authorList>
            <consortium name="Tick Genome and Microbiome Consortium (TIGMIC)"/>
            <person name="Jia N."/>
            <person name="Wang J."/>
            <person name="Shi W."/>
            <person name="Du L."/>
            <person name="Sun Y."/>
            <person name="Zhan W."/>
            <person name="Jiang J.F."/>
            <person name="Wang Q."/>
            <person name="Zhang B."/>
            <person name="Ji P."/>
            <person name="Bell-Sakyi L."/>
            <person name="Cui X.M."/>
            <person name="Yuan T.T."/>
            <person name="Jiang B.G."/>
            <person name="Yang W.F."/>
            <person name="Lam T.T."/>
            <person name="Chang Q.C."/>
            <person name="Ding S.J."/>
            <person name="Wang X.J."/>
            <person name="Zhu J.G."/>
            <person name="Ruan X.D."/>
            <person name="Zhao L."/>
            <person name="Wei J.T."/>
            <person name="Ye R.Z."/>
            <person name="Que T.C."/>
            <person name="Du C.H."/>
            <person name="Zhou Y.H."/>
            <person name="Cheng J.X."/>
            <person name="Dai P.F."/>
            <person name="Guo W.B."/>
            <person name="Han X.H."/>
            <person name="Huang E.J."/>
            <person name="Li L.F."/>
            <person name="Wei W."/>
            <person name="Gao Y.C."/>
            <person name="Liu J.Z."/>
            <person name="Shao H.Z."/>
            <person name="Wang X."/>
            <person name="Wang C.C."/>
            <person name="Yang T.C."/>
            <person name="Huo Q.B."/>
            <person name="Li W."/>
            <person name="Chen H.Y."/>
            <person name="Chen S.E."/>
            <person name="Zhou L.G."/>
            <person name="Ni X.B."/>
            <person name="Tian J.H."/>
            <person name="Sheng Y."/>
            <person name="Liu T."/>
            <person name="Pan Y.S."/>
            <person name="Xia L.Y."/>
            <person name="Li J."/>
            <person name="Zhao F."/>
            <person name="Cao W.C."/>
        </authorList>
    </citation>
    <scope>NUCLEOTIDE SEQUENCE [LARGE SCALE GENOMIC DNA]</scope>
    <source>
        <strain evidence="4">HaeL-2018</strain>
    </source>
</reference>
<dbReference type="InterPro" id="IPR011642">
    <property type="entry name" value="Gate_dom"/>
</dbReference>
<dbReference type="InterPro" id="IPR011657">
    <property type="entry name" value="CNT_C_dom"/>
</dbReference>
<keyword evidence="5" id="KW-1185">Reference proteome</keyword>
<sequence>MLRLSVGRSTMMCLSHHIETFFNFASEGSRFLFGYLATGANLSVHDDGARAILMDGSGNATTLRPILAFSAMPVIFYVGFCVNVLYYWGVMQVLVTRLGGFLNHVVGSTACESMCAAGNMLFGLEQSAVLLHPYLPYATKAELHCFMASGFASMSSVMMASYIAIGVDTRHLVTAAVLAAPSSLLLSKLLYPETEQLRVVTVRIYTHRSTDTSVLEAGAKGAMACLSVVGAIVGNIVAFMAMIHFLNAVFKWATGILGLRDVTFQTILGKAFTPLALSMGVPWKDCADVGEVIGVKVVANEFIAYTSLVDKQLDVRFLSP</sequence>
<dbReference type="VEuPathDB" id="VectorBase:HLOH_050676"/>
<dbReference type="OMA" id="ERACMSK"/>
<dbReference type="Pfam" id="PF07670">
    <property type="entry name" value="Gate"/>
    <property type="match status" value="1"/>
</dbReference>
<feature type="transmembrane region" description="Helical" evidence="1">
    <location>
        <begin position="221"/>
        <end position="250"/>
    </location>
</feature>
<dbReference type="PANTHER" id="PTHR10590:SF4">
    <property type="entry name" value="SOLUTE CARRIER FAMILY 28 MEMBER 3"/>
    <property type="match status" value="1"/>
</dbReference>
<keyword evidence="1" id="KW-1133">Transmembrane helix</keyword>
<feature type="domain" description="Concentrative nucleoside transporter C-terminal" evidence="2">
    <location>
        <begin position="171"/>
        <end position="310"/>
    </location>
</feature>
<dbReference type="Pfam" id="PF07662">
    <property type="entry name" value="Nucleos_tra2_C"/>
    <property type="match status" value="1"/>
</dbReference>
<dbReference type="GO" id="GO:0005886">
    <property type="term" value="C:plasma membrane"/>
    <property type="evidence" value="ECO:0007669"/>
    <property type="project" value="TreeGrafter"/>
</dbReference>
<dbReference type="PANTHER" id="PTHR10590">
    <property type="entry name" value="SODIUM/NUCLEOSIDE COTRANSPORTER"/>
    <property type="match status" value="1"/>
</dbReference>
<evidence type="ECO:0000256" key="1">
    <source>
        <dbReference type="SAM" id="Phobius"/>
    </source>
</evidence>
<accession>A0A9J6GD33</accession>
<evidence type="ECO:0000313" key="4">
    <source>
        <dbReference type="EMBL" id="KAH9372729.1"/>
    </source>
</evidence>
<comment type="caution">
    <text evidence="4">The sequence shown here is derived from an EMBL/GenBank/DDBJ whole genome shotgun (WGS) entry which is preliminary data.</text>
</comment>
<feature type="transmembrane region" description="Helical" evidence="1">
    <location>
        <begin position="66"/>
        <end position="88"/>
    </location>
</feature>
<dbReference type="EMBL" id="JABSTR010000006">
    <property type="protein sequence ID" value="KAH9372729.1"/>
    <property type="molecule type" value="Genomic_DNA"/>
</dbReference>
<evidence type="ECO:0008006" key="6">
    <source>
        <dbReference type="Google" id="ProtNLM"/>
    </source>
</evidence>